<keyword evidence="2" id="KW-1185">Reference proteome</keyword>
<organism evidence="1 2">
    <name type="scientific">Mycena rosella</name>
    <name type="common">Pink bonnet</name>
    <name type="synonym">Agaricus rosellus</name>
    <dbReference type="NCBI Taxonomy" id="1033263"/>
    <lineage>
        <taxon>Eukaryota</taxon>
        <taxon>Fungi</taxon>
        <taxon>Dikarya</taxon>
        <taxon>Basidiomycota</taxon>
        <taxon>Agaricomycotina</taxon>
        <taxon>Agaricomycetes</taxon>
        <taxon>Agaricomycetidae</taxon>
        <taxon>Agaricales</taxon>
        <taxon>Marasmiineae</taxon>
        <taxon>Mycenaceae</taxon>
        <taxon>Mycena</taxon>
    </lineage>
</organism>
<dbReference type="Proteomes" id="UP001221757">
    <property type="component" value="Unassembled WGS sequence"/>
</dbReference>
<evidence type="ECO:0000313" key="2">
    <source>
        <dbReference type="Proteomes" id="UP001221757"/>
    </source>
</evidence>
<sequence length="284" mass="31701">MANNGANKIQLGFVTVHPDGWSRKGWIMDNEWNRSYILWDESEIKDEWLSQANYIFKALSITSNYEDYGARLAGEEAQNLVFPTIELEMEAVVLSWDPSVYDGIRQFREAKGFDPYNLDVARHLAKRLFQLCEGSEVSFACGSLMVQAMSPLLRNDAVSGIVFKLQVSQAPIDSRLNTDFRSRVFMPLLDSGISLDLSASPDITSSELDALFSSQSLIKNHPRNSGGGIHHYKSSSSHPKSLWAQNNAEGSILVFCRTYAAADSDAISLINHNPDVIQFRVTTV</sequence>
<dbReference type="AlphaFoldDB" id="A0AAD7DGW6"/>
<comment type="caution">
    <text evidence="1">The sequence shown here is derived from an EMBL/GenBank/DDBJ whole genome shotgun (WGS) entry which is preliminary data.</text>
</comment>
<name>A0AAD7DGW6_MYCRO</name>
<reference evidence="1" key="1">
    <citation type="submission" date="2023-03" db="EMBL/GenBank/DDBJ databases">
        <title>Massive genome expansion in bonnet fungi (Mycena s.s.) driven by repeated elements and novel gene families across ecological guilds.</title>
        <authorList>
            <consortium name="Lawrence Berkeley National Laboratory"/>
            <person name="Harder C.B."/>
            <person name="Miyauchi S."/>
            <person name="Viragh M."/>
            <person name="Kuo A."/>
            <person name="Thoen E."/>
            <person name="Andreopoulos B."/>
            <person name="Lu D."/>
            <person name="Skrede I."/>
            <person name="Drula E."/>
            <person name="Henrissat B."/>
            <person name="Morin E."/>
            <person name="Kohler A."/>
            <person name="Barry K."/>
            <person name="LaButti K."/>
            <person name="Morin E."/>
            <person name="Salamov A."/>
            <person name="Lipzen A."/>
            <person name="Mereny Z."/>
            <person name="Hegedus B."/>
            <person name="Baldrian P."/>
            <person name="Stursova M."/>
            <person name="Weitz H."/>
            <person name="Taylor A."/>
            <person name="Grigoriev I.V."/>
            <person name="Nagy L.G."/>
            <person name="Martin F."/>
            <person name="Kauserud H."/>
        </authorList>
    </citation>
    <scope>NUCLEOTIDE SEQUENCE</scope>
    <source>
        <strain evidence="1">CBHHK067</strain>
    </source>
</reference>
<gene>
    <name evidence="1" type="ORF">B0H17DRAFT_1288314</name>
</gene>
<accession>A0AAD7DGW6</accession>
<proteinExistence type="predicted"/>
<protein>
    <submittedName>
        <fullName evidence="1">Uncharacterized protein</fullName>
    </submittedName>
</protein>
<dbReference type="EMBL" id="JARKIE010000061">
    <property type="protein sequence ID" value="KAJ7690992.1"/>
    <property type="molecule type" value="Genomic_DNA"/>
</dbReference>
<evidence type="ECO:0000313" key="1">
    <source>
        <dbReference type="EMBL" id="KAJ7690992.1"/>
    </source>
</evidence>